<keyword evidence="4" id="KW-0472">Membrane</keyword>
<accession>W6SAR8</accession>
<dbReference type="FunFam" id="3.40.50.300:FF:000042">
    <property type="entry name" value="Maltose/maltodextrin ABC transporter, ATP-binding protein"/>
    <property type="match status" value="1"/>
</dbReference>
<comment type="similarity">
    <text evidence="2">Belongs to the ABC transporter superfamily.</text>
</comment>
<dbReference type="InterPro" id="IPR047641">
    <property type="entry name" value="ABC_transpr_MalK/UgpC-like"/>
</dbReference>
<keyword evidence="5" id="KW-0547">Nucleotide-binding</keyword>
<protein>
    <submittedName>
        <fullName evidence="8">Alpha-glucoside transport ATP-binding protein AglK</fullName>
    </submittedName>
</protein>
<feature type="domain" description="ABC transporter" evidence="7">
    <location>
        <begin position="4"/>
        <end position="234"/>
    </location>
</feature>
<dbReference type="GO" id="GO:0055052">
    <property type="term" value="C:ATP-binding cassette (ABC) transporter complex, substrate-binding subunit-containing"/>
    <property type="evidence" value="ECO:0007669"/>
    <property type="project" value="TreeGrafter"/>
</dbReference>
<comment type="subcellular location">
    <subcellularLocation>
        <location evidence="1">Cell inner membrane</location>
        <topology evidence="1">Peripheral membrane protein</topology>
    </subcellularLocation>
</comment>
<evidence type="ECO:0000256" key="3">
    <source>
        <dbReference type="ARBA" id="ARBA00022448"/>
    </source>
</evidence>
<dbReference type="NCBIfam" id="NF008653">
    <property type="entry name" value="PRK11650.1"/>
    <property type="match status" value="1"/>
</dbReference>
<dbReference type="HOGENOM" id="CLU_000604_1_1_5"/>
<evidence type="ECO:0000313" key="8">
    <source>
        <dbReference type="EMBL" id="CDM63231.1"/>
    </source>
</evidence>
<dbReference type="PROSITE" id="PS50893">
    <property type="entry name" value="ABC_TRANSPORTER_2"/>
    <property type="match status" value="1"/>
</dbReference>
<geneLocation type="plasmid" evidence="8 9">
    <name>pLPU83d</name>
</geneLocation>
<dbReference type="RefSeq" id="WP_024314593.1">
    <property type="nucleotide sequence ID" value="NZ_ATTO01000013.1"/>
</dbReference>
<dbReference type="InterPro" id="IPR027417">
    <property type="entry name" value="P-loop_NTPase"/>
</dbReference>
<evidence type="ECO:0000256" key="5">
    <source>
        <dbReference type="ARBA" id="ARBA00022741"/>
    </source>
</evidence>
<dbReference type="InterPro" id="IPR012340">
    <property type="entry name" value="NA-bd_OB-fold"/>
</dbReference>
<dbReference type="AlphaFoldDB" id="W6SAR8"/>
<dbReference type="Pfam" id="PF00005">
    <property type="entry name" value="ABC_tran"/>
    <property type="match status" value="1"/>
</dbReference>
<organism evidence="8 9">
    <name type="scientific">Rhizobium favelukesii</name>
    <dbReference type="NCBI Taxonomy" id="348824"/>
    <lineage>
        <taxon>Bacteria</taxon>
        <taxon>Pseudomonadati</taxon>
        <taxon>Pseudomonadota</taxon>
        <taxon>Alphaproteobacteria</taxon>
        <taxon>Hyphomicrobiales</taxon>
        <taxon>Rhizobiaceae</taxon>
        <taxon>Rhizobium/Agrobacterium group</taxon>
        <taxon>Rhizobium</taxon>
    </lineage>
</organism>
<keyword evidence="6 8" id="KW-0067">ATP-binding</keyword>
<dbReference type="EMBL" id="HG916855">
    <property type="protein sequence ID" value="CDM63231.1"/>
    <property type="molecule type" value="Genomic_DNA"/>
</dbReference>
<dbReference type="Gene3D" id="2.40.50.100">
    <property type="match status" value="1"/>
</dbReference>
<dbReference type="CDD" id="cd03301">
    <property type="entry name" value="ABC_MalK_N"/>
    <property type="match status" value="1"/>
</dbReference>
<dbReference type="PROSITE" id="PS00211">
    <property type="entry name" value="ABC_TRANSPORTER_1"/>
    <property type="match status" value="1"/>
</dbReference>
<keyword evidence="3" id="KW-0813">Transport</keyword>
<dbReference type="InterPro" id="IPR017871">
    <property type="entry name" value="ABC_transporter-like_CS"/>
</dbReference>
<dbReference type="InterPro" id="IPR015855">
    <property type="entry name" value="ABC_transpr_MalK-like"/>
</dbReference>
<evidence type="ECO:0000259" key="7">
    <source>
        <dbReference type="PROSITE" id="PS50893"/>
    </source>
</evidence>
<evidence type="ECO:0000256" key="2">
    <source>
        <dbReference type="ARBA" id="ARBA00005417"/>
    </source>
</evidence>
<dbReference type="SUPFAM" id="SSF50331">
    <property type="entry name" value="MOP-like"/>
    <property type="match status" value="1"/>
</dbReference>
<dbReference type="KEGG" id="rhl:LPU83_pLPU83d_1861"/>
<reference evidence="8" key="1">
    <citation type="submission" date="2013-11" db="EMBL/GenBank/DDBJ databases">
        <title>Draft genome sequence of the broad-host-range Rhizobium sp. LPU83 strain, a member of the low-genetic diversity Oregon-like Rhizobium sp. group.</title>
        <authorList>
            <person name="Wibberg D."/>
            <person name="Puehler A."/>
            <person name="Schlueter A."/>
        </authorList>
    </citation>
    <scope>NUCLEOTIDE SEQUENCE [LARGE SCALE GENOMIC DNA]</scope>
    <source>
        <strain evidence="8">LPU83</strain>
        <plasmid evidence="8">pLPU83d</plasmid>
    </source>
</reference>
<dbReference type="Gene3D" id="2.40.50.140">
    <property type="entry name" value="Nucleic acid-binding proteins"/>
    <property type="match status" value="1"/>
</dbReference>
<keyword evidence="4" id="KW-1003">Cell membrane</keyword>
<dbReference type="PATRIC" id="fig|348824.6.peg.7621"/>
<keyword evidence="4" id="KW-0997">Cell inner membrane</keyword>
<dbReference type="Gene3D" id="3.40.50.300">
    <property type="entry name" value="P-loop containing nucleotide triphosphate hydrolases"/>
    <property type="match status" value="1"/>
</dbReference>
<evidence type="ECO:0000256" key="1">
    <source>
        <dbReference type="ARBA" id="ARBA00004417"/>
    </source>
</evidence>
<evidence type="ECO:0000313" key="9">
    <source>
        <dbReference type="Proteomes" id="UP000019443"/>
    </source>
</evidence>
<dbReference type="SUPFAM" id="SSF52540">
    <property type="entry name" value="P-loop containing nucleoside triphosphate hydrolases"/>
    <property type="match status" value="1"/>
</dbReference>
<dbReference type="InterPro" id="IPR003439">
    <property type="entry name" value="ABC_transporter-like_ATP-bd"/>
</dbReference>
<dbReference type="InterPro" id="IPR013611">
    <property type="entry name" value="Transp-assoc_OB_typ2"/>
</dbReference>
<dbReference type="Proteomes" id="UP000019443">
    <property type="component" value="Plasmid pLPU83d"/>
</dbReference>
<dbReference type="GO" id="GO:0015423">
    <property type="term" value="F:ABC-type maltose transporter activity"/>
    <property type="evidence" value="ECO:0007669"/>
    <property type="project" value="TreeGrafter"/>
</dbReference>
<keyword evidence="8" id="KW-0614">Plasmid</keyword>
<dbReference type="InterPro" id="IPR008995">
    <property type="entry name" value="Mo/tungstate-bd_C_term_dom"/>
</dbReference>
<dbReference type="GO" id="GO:1990060">
    <property type="term" value="C:maltose transport complex"/>
    <property type="evidence" value="ECO:0007669"/>
    <property type="project" value="TreeGrafter"/>
</dbReference>
<keyword evidence="9" id="KW-1185">Reference proteome</keyword>
<evidence type="ECO:0000256" key="4">
    <source>
        <dbReference type="ARBA" id="ARBA00022519"/>
    </source>
</evidence>
<name>W6SAR8_9HYPH</name>
<dbReference type="PANTHER" id="PTHR43875:SF3">
    <property type="entry name" value="MALTOSE_MALTODEXTRIN IMPORT ATP-BINDING PROTEIN MALK"/>
    <property type="match status" value="1"/>
</dbReference>
<dbReference type="GO" id="GO:0005524">
    <property type="term" value="F:ATP binding"/>
    <property type="evidence" value="ECO:0007669"/>
    <property type="project" value="UniProtKB-KW"/>
</dbReference>
<dbReference type="GO" id="GO:0016887">
    <property type="term" value="F:ATP hydrolysis activity"/>
    <property type="evidence" value="ECO:0007669"/>
    <property type="project" value="InterPro"/>
</dbReference>
<dbReference type="InterPro" id="IPR003593">
    <property type="entry name" value="AAA+_ATPase"/>
</dbReference>
<dbReference type="Pfam" id="PF08402">
    <property type="entry name" value="TOBE_2"/>
    <property type="match status" value="1"/>
</dbReference>
<evidence type="ECO:0000256" key="6">
    <source>
        <dbReference type="ARBA" id="ARBA00022840"/>
    </source>
</evidence>
<dbReference type="PANTHER" id="PTHR43875">
    <property type="entry name" value="MALTODEXTRIN IMPORT ATP-BINDING PROTEIN MSMX"/>
    <property type="match status" value="1"/>
</dbReference>
<proteinExistence type="inferred from homology"/>
<dbReference type="SMART" id="SM00382">
    <property type="entry name" value="AAA"/>
    <property type="match status" value="1"/>
</dbReference>
<gene>
    <name evidence="8" type="primary">aglK3</name>
    <name evidence="8" type="ORF">LPU83_pLPU83d_1861</name>
</gene>
<sequence>MARLTLHEIRKSYGAVEVIKGINLDVPDGEFVVFVGPSGCGKSTLLRMVAGLETITGGELALDGRAMTTASPFERGVAMVFQSYALYPHMTVAQNLSYGLRVAGTPRASIDLRVQEVARSLQIGHLLGRHPKDLSGGQRQRVAIGRAIVREPRIFLFDEPLSNLDAALRVQTRIEIARLQQRLKSTTIYVTHDQTEAMTLADRIVVLNAGRIEQVGTPLELYGNPQNMFVAGFIGSPKMNFLKVHARGTEAGAEIRTSRHLGTIPFHVRGEADLTLGIRPEDLMLTTDGSGPLSFRLDIEEHLGEFRLLYLTAEDGSPVIAKTTLQDRFAEGDVLRFTFDPATAHLFDAQERRLANLNNKVAA</sequence>